<dbReference type="EMBL" id="MGFE01000030">
    <property type="protein sequence ID" value="OGL97746.1"/>
    <property type="molecule type" value="Genomic_DNA"/>
</dbReference>
<name>A0A1F7W531_9BACT</name>
<sequence length="174" mass="19595">MPTFSGKRPSAIAYRLAHPRCIDSLVRNIMSLAQMFDPTDTGCYVVVWRGIEEDDSIMWSPAVGVAVGKVAPEKMAKYARLAQEKAERLAANPEHIASFQTRDETDPANPKYPGAVRMDLDHIIISCSGFDWKFDEMVGIEIGLFLRLISVERVRDLMALSSNEHAERRYAKHN</sequence>
<gene>
    <name evidence="1" type="ORF">A2304_00580</name>
</gene>
<accession>A0A1F7W531</accession>
<organism evidence="1 2">
    <name type="scientific">Candidatus Uhrbacteria bacterium RIFOXYB2_FULL_57_15</name>
    <dbReference type="NCBI Taxonomy" id="1802422"/>
    <lineage>
        <taxon>Bacteria</taxon>
        <taxon>Candidatus Uhriibacteriota</taxon>
    </lineage>
</organism>
<proteinExistence type="predicted"/>
<reference evidence="1 2" key="1">
    <citation type="journal article" date="2016" name="Nat. Commun.">
        <title>Thousands of microbial genomes shed light on interconnected biogeochemical processes in an aquifer system.</title>
        <authorList>
            <person name="Anantharaman K."/>
            <person name="Brown C.T."/>
            <person name="Hug L.A."/>
            <person name="Sharon I."/>
            <person name="Castelle C.J."/>
            <person name="Probst A.J."/>
            <person name="Thomas B.C."/>
            <person name="Singh A."/>
            <person name="Wilkins M.J."/>
            <person name="Karaoz U."/>
            <person name="Brodie E.L."/>
            <person name="Williams K.H."/>
            <person name="Hubbard S.S."/>
            <person name="Banfield J.F."/>
        </authorList>
    </citation>
    <scope>NUCLEOTIDE SEQUENCE [LARGE SCALE GENOMIC DNA]</scope>
</reference>
<protein>
    <submittedName>
        <fullName evidence="1">Uncharacterized protein</fullName>
    </submittedName>
</protein>
<evidence type="ECO:0000313" key="2">
    <source>
        <dbReference type="Proteomes" id="UP000176501"/>
    </source>
</evidence>
<comment type="caution">
    <text evidence="1">The sequence shown here is derived from an EMBL/GenBank/DDBJ whole genome shotgun (WGS) entry which is preliminary data.</text>
</comment>
<dbReference type="Proteomes" id="UP000176501">
    <property type="component" value="Unassembled WGS sequence"/>
</dbReference>
<dbReference type="AlphaFoldDB" id="A0A1F7W531"/>
<evidence type="ECO:0000313" key="1">
    <source>
        <dbReference type="EMBL" id="OGL97746.1"/>
    </source>
</evidence>